<evidence type="ECO:0008006" key="4">
    <source>
        <dbReference type="Google" id="ProtNLM"/>
    </source>
</evidence>
<name>A0A7I9W6D4_MYCAG</name>
<feature type="compositionally biased region" description="Basic and acidic residues" evidence="1">
    <location>
        <begin position="34"/>
        <end position="44"/>
    </location>
</feature>
<dbReference type="EMBL" id="BLKS01000001">
    <property type="protein sequence ID" value="GFG52937.1"/>
    <property type="molecule type" value="Genomic_DNA"/>
</dbReference>
<dbReference type="Proteomes" id="UP000465302">
    <property type="component" value="Unassembled WGS sequence"/>
</dbReference>
<evidence type="ECO:0000256" key="1">
    <source>
        <dbReference type="SAM" id="MobiDB-lite"/>
    </source>
</evidence>
<sequence length="167" mass="18046">MSNNMIHTELLKGALEGSDTAPDAIVEADATGNSKDRGAANKEAAKYRARLRDAEAKRDELTERLATLQRGQAETLAREYLADPSDLWRDGIELTALLDDDGNLDPARVAEVAQETVAAHRHWAAQRPPKRNPAGSGGGFKSGATGTDNYRQAPSWHKVLNTTRGDA</sequence>
<evidence type="ECO:0000313" key="2">
    <source>
        <dbReference type="EMBL" id="GFG52937.1"/>
    </source>
</evidence>
<protein>
    <recommendedName>
        <fullName evidence="4">Scaffolding protein</fullName>
    </recommendedName>
</protein>
<dbReference type="AlphaFoldDB" id="A0A7I9W6D4"/>
<accession>A0A7I9W6D4</accession>
<reference evidence="2 3" key="1">
    <citation type="journal article" date="2019" name="Emerg. Microbes Infect.">
        <title>Comprehensive subspecies identification of 175 nontuberculous mycobacteria species based on 7547 genomic profiles.</title>
        <authorList>
            <person name="Matsumoto Y."/>
            <person name="Kinjo T."/>
            <person name="Motooka D."/>
            <person name="Nabeya D."/>
            <person name="Jung N."/>
            <person name="Uechi K."/>
            <person name="Horii T."/>
            <person name="Iida T."/>
            <person name="Fujita J."/>
            <person name="Nakamura S."/>
        </authorList>
    </citation>
    <scope>NUCLEOTIDE SEQUENCE [LARGE SCALE GENOMIC DNA]</scope>
    <source>
        <strain evidence="2 3">JCM 6377</strain>
    </source>
</reference>
<gene>
    <name evidence="2" type="ORF">MAGR_43780</name>
</gene>
<evidence type="ECO:0000313" key="3">
    <source>
        <dbReference type="Proteomes" id="UP000465302"/>
    </source>
</evidence>
<feature type="compositionally biased region" description="Basic residues" evidence="1">
    <location>
        <begin position="121"/>
        <end position="130"/>
    </location>
</feature>
<organism evidence="2 3">
    <name type="scientific">Mycolicibacterium agri</name>
    <name type="common">Mycobacterium agri</name>
    <dbReference type="NCBI Taxonomy" id="36811"/>
    <lineage>
        <taxon>Bacteria</taxon>
        <taxon>Bacillati</taxon>
        <taxon>Actinomycetota</taxon>
        <taxon>Actinomycetes</taxon>
        <taxon>Mycobacteriales</taxon>
        <taxon>Mycobacteriaceae</taxon>
        <taxon>Mycolicibacterium</taxon>
    </lineage>
</organism>
<proteinExistence type="predicted"/>
<comment type="caution">
    <text evidence="2">The sequence shown here is derived from an EMBL/GenBank/DDBJ whole genome shotgun (WGS) entry which is preliminary data.</text>
</comment>
<feature type="region of interest" description="Disordered" evidence="1">
    <location>
        <begin position="18"/>
        <end position="44"/>
    </location>
</feature>
<feature type="region of interest" description="Disordered" evidence="1">
    <location>
        <begin position="121"/>
        <end position="167"/>
    </location>
</feature>